<evidence type="ECO:0000313" key="1">
    <source>
        <dbReference type="EMBL" id="QNS31064.1"/>
    </source>
</evidence>
<protein>
    <submittedName>
        <fullName evidence="1">PA-like protein</fullName>
    </submittedName>
</protein>
<proteinExistence type="predicted"/>
<accession>A0A7H1D360</accession>
<dbReference type="InterPro" id="IPR038372">
    <property type="entry name" value="PA/PA-X_sf"/>
</dbReference>
<dbReference type="EMBL" id="MN764161">
    <property type="protein sequence ID" value="QNS31064.1"/>
    <property type="molecule type" value="Genomic_RNA"/>
</dbReference>
<sequence>MDDDPYCRLIMDSGIYEKDFVKTFGESETHWFVASWRSRENSLRHDLVCVYLCNMEPYTVRKRRALSQLKYLSKKAKSDVSLPSTSTADTQFETVTDDNEDEDSEMRFILLEARGGVAELQSTFAKKWGVPIPRKKWDIIDKKERKFLEVKVTRNIGMAVINFNLESAGHKEFSLFAINPEDPSEFRWVNHTGDVVGFPKVTTFLSVRKLFLDGLHVMESDLGDHVDMAPRIFCSSWFNFHMDTWSDEIWRLRNLKAPSNYGSQDGPPVVDVTCEALLNGLEDPRRREGDIVRWKGKILPEPMVDNIITESLKDEDMVQQFFDIIGVTECPLVNRLAYLWAKKKNNFELLKKDDYRDPFNKELMVDLGIGMRKRLHKPEAETFAKEKDERELCRAHPWFDHMIQELCAVQTTGRTFNNLQLAEFQSIHPVGKIAQGCVDSVMDVYTNTELSVFASKITNFYTRLGRNYSPNAMFGQAYRDNTVVFPINSTQYKPDKTKVRCISGICIRGPSHAKKPTDKINFITVEILATNDEYYHDKIHKSRLIKTATGLLLCYRANSLERDDPNHLIFINNACFMTCNLVGEILLTKPGRKNRDFQNEVQMFVNTYQHWIRERLCESILMACLGRSQEEGYFAQLRKIYMLLVAIRRRKRAQNWDIEKLCEKTNECLIDGPLNMSFHVSLLALLKSHRNEHFCDAEAMLGALSLE</sequence>
<reference evidence="1" key="1">
    <citation type="submission" date="2019-11" db="EMBL/GenBank/DDBJ databases">
        <title>Complexity of the virome associated to tospovirus-transmitting thrips species.</title>
        <authorList>
            <person name="Chiapello M."/>
            <person name="Bosco L."/>
            <person name="Ciuffo M."/>
            <person name="Ottati S."/>
            <person name="Vallino M."/>
            <person name="Salem N."/>
            <person name="Rosa C."/>
            <person name="Tavella L."/>
            <person name="Turina M."/>
        </authorList>
    </citation>
    <scope>NUCLEOTIDE SEQUENCE</scope>
    <source>
        <strain evidence="1">THR-E_DN1552</strain>
    </source>
</reference>
<dbReference type="GO" id="GO:0003723">
    <property type="term" value="F:RNA binding"/>
    <property type="evidence" value="ECO:0007669"/>
    <property type="project" value="InterPro"/>
</dbReference>
<name>A0A7H1D360_9ORTO</name>
<dbReference type="Pfam" id="PF00603">
    <property type="entry name" value="Flu_PA"/>
    <property type="match status" value="1"/>
</dbReference>
<dbReference type="InterPro" id="IPR001009">
    <property type="entry name" value="PA/PA-X"/>
</dbReference>
<organism evidence="1">
    <name type="scientific">Insect orthomyxo-like virus 1</name>
    <dbReference type="NCBI Taxonomy" id="2819085"/>
    <lineage>
        <taxon>Viruses</taxon>
        <taxon>Riboviria</taxon>
        <taxon>Orthornavirae</taxon>
        <taxon>Negarnaviricota</taxon>
        <taxon>Polyploviricotina</taxon>
        <taxon>Insthoviricetes</taxon>
        <taxon>Articulavirales</taxon>
        <taxon>Orthomyxoviridae</taxon>
    </lineage>
</organism>
<dbReference type="GO" id="GO:0039694">
    <property type="term" value="P:viral RNA genome replication"/>
    <property type="evidence" value="ECO:0007669"/>
    <property type="project" value="InterPro"/>
</dbReference>
<dbReference type="Gene3D" id="3.40.91.90">
    <property type="entry name" value="Influenza RNA-dependent RNA polymerase subunit PA, endonuclease domain"/>
    <property type="match status" value="1"/>
</dbReference>